<name>A0ABU7D1E6_9TELE</name>
<dbReference type="Proteomes" id="UP001352852">
    <property type="component" value="Unassembled WGS sequence"/>
</dbReference>
<organism evidence="1 2">
    <name type="scientific">Characodon lateralis</name>
    <dbReference type="NCBI Taxonomy" id="208331"/>
    <lineage>
        <taxon>Eukaryota</taxon>
        <taxon>Metazoa</taxon>
        <taxon>Chordata</taxon>
        <taxon>Craniata</taxon>
        <taxon>Vertebrata</taxon>
        <taxon>Euteleostomi</taxon>
        <taxon>Actinopterygii</taxon>
        <taxon>Neopterygii</taxon>
        <taxon>Teleostei</taxon>
        <taxon>Neoteleostei</taxon>
        <taxon>Acanthomorphata</taxon>
        <taxon>Ovalentaria</taxon>
        <taxon>Atherinomorphae</taxon>
        <taxon>Cyprinodontiformes</taxon>
        <taxon>Goodeidae</taxon>
        <taxon>Characodon</taxon>
    </lineage>
</organism>
<keyword evidence="2" id="KW-1185">Reference proteome</keyword>
<proteinExistence type="predicted"/>
<dbReference type="EMBL" id="JAHUTJ010011292">
    <property type="protein sequence ID" value="MED6268789.1"/>
    <property type="molecule type" value="Genomic_DNA"/>
</dbReference>
<sequence length="88" mass="10076">MTWMFWGENSCTVLPTSETVEKGLDTEEEMRHGDTPLSKQSSELLPFAHHYLHNAVKGFFSSGADLFVRYDVDKDQFGHSFNKCCEVK</sequence>
<evidence type="ECO:0000313" key="2">
    <source>
        <dbReference type="Proteomes" id="UP001352852"/>
    </source>
</evidence>
<gene>
    <name evidence="1" type="ORF">CHARACLAT_026075</name>
</gene>
<evidence type="ECO:0000313" key="1">
    <source>
        <dbReference type="EMBL" id="MED6268789.1"/>
    </source>
</evidence>
<comment type="caution">
    <text evidence="1">The sequence shown here is derived from an EMBL/GenBank/DDBJ whole genome shotgun (WGS) entry which is preliminary data.</text>
</comment>
<protein>
    <submittedName>
        <fullName evidence="1">Uncharacterized protein</fullName>
    </submittedName>
</protein>
<accession>A0ABU7D1E6</accession>
<reference evidence="1 2" key="1">
    <citation type="submission" date="2021-06" db="EMBL/GenBank/DDBJ databases">
        <authorList>
            <person name="Palmer J.M."/>
        </authorList>
    </citation>
    <scope>NUCLEOTIDE SEQUENCE [LARGE SCALE GENOMIC DNA]</scope>
    <source>
        <strain evidence="1 2">CL_MEX2019</strain>
        <tissue evidence="1">Muscle</tissue>
    </source>
</reference>